<dbReference type="Pfam" id="PF13581">
    <property type="entry name" value="HATPase_c_2"/>
    <property type="match status" value="1"/>
</dbReference>
<accession>G3IWX3</accession>
<sequence>MNKVCIQVAGEPDIVEVARQVRQTALALRFSAAQAHYIATAASELAANLFIHADGGVIEASCLKDRSGIERVATDQGPGIGDIDKVLRGDYSTADGLGCGLLGVQRLMDEMDIDRYGSEGA</sequence>
<keyword evidence="2" id="KW-0418">Kinase</keyword>
<dbReference type="Gene3D" id="3.30.565.10">
    <property type="entry name" value="Histidine kinase-like ATPase, C-terminal domain"/>
    <property type="match status" value="1"/>
</dbReference>
<evidence type="ECO:0000313" key="2">
    <source>
        <dbReference type="EMBL" id="EGW23328.1"/>
    </source>
</evidence>
<dbReference type="AlphaFoldDB" id="G3IWX3"/>
<evidence type="ECO:0000259" key="1">
    <source>
        <dbReference type="Pfam" id="PF13581"/>
    </source>
</evidence>
<dbReference type="STRING" id="697282.Mettu_2177"/>
<name>G3IWX3_METTV</name>
<dbReference type="InterPro" id="IPR003594">
    <property type="entry name" value="HATPase_dom"/>
</dbReference>
<proteinExistence type="predicted"/>
<dbReference type="GO" id="GO:0004674">
    <property type="term" value="F:protein serine/threonine kinase activity"/>
    <property type="evidence" value="ECO:0007669"/>
    <property type="project" value="UniProtKB-KW"/>
</dbReference>
<dbReference type="SUPFAM" id="SSF55874">
    <property type="entry name" value="ATPase domain of HSP90 chaperone/DNA topoisomerase II/histidine kinase"/>
    <property type="match status" value="1"/>
</dbReference>
<keyword evidence="2" id="KW-0723">Serine/threonine-protein kinase</keyword>
<organism evidence="2 3">
    <name type="scientific">Methylobacter tundripaludum (strain ATCC BAA-1195 / DSM 17260 / SV96)</name>
    <dbReference type="NCBI Taxonomy" id="697282"/>
    <lineage>
        <taxon>Bacteria</taxon>
        <taxon>Pseudomonadati</taxon>
        <taxon>Pseudomonadota</taxon>
        <taxon>Gammaproteobacteria</taxon>
        <taxon>Methylococcales</taxon>
        <taxon>Methylococcaceae</taxon>
        <taxon>Methylobacter</taxon>
    </lineage>
</organism>
<dbReference type="InterPro" id="IPR036890">
    <property type="entry name" value="HATPase_C_sf"/>
</dbReference>
<gene>
    <name evidence="2" type="ORF">Mettu_2177</name>
</gene>
<keyword evidence="3" id="KW-1185">Reference proteome</keyword>
<dbReference type="EMBL" id="JH109152">
    <property type="protein sequence ID" value="EGW23328.1"/>
    <property type="molecule type" value="Genomic_DNA"/>
</dbReference>
<dbReference type="eggNOG" id="COG2172">
    <property type="taxonomic scope" value="Bacteria"/>
</dbReference>
<feature type="domain" description="Histidine kinase/HSP90-like ATPase" evidence="1">
    <location>
        <begin position="13"/>
        <end position="120"/>
    </location>
</feature>
<keyword evidence="2" id="KW-0808">Transferase</keyword>
<reference evidence="2 3" key="1">
    <citation type="submission" date="2011-06" db="EMBL/GenBank/DDBJ databases">
        <title>Genomic sequence of Methylobacter tundripaludum SV96.</title>
        <authorList>
            <consortium name="US DOE Joint Genome Institute"/>
            <person name="Lucas S."/>
            <person name="Han J."/>
            <person name="Lapidus A."/>
            <person name="Cheng J.-F."/>
            <person name="Goodwin L."/>
            <person name="Pitluck S."/>
            <person name="Held B."/>
            <person name="Detter J.C."/>
            <person name="Han C."/>
            <person name="Tapia R."/>
            <person name="Land M."/>
            <person name="Hauser L."/>
            <person name="Kyrpides N."/>
            <person name="Ivanova N."/>
            <person name="Ovchinnikova G."/>
            <person name="Pagani I."/>
            <person name="Klotz M.G."/>
            <person name="Dispirito A.A."/>
            <person name="Murrell J.C."/>
            <person name="Dunfield P."/>
            <person name="Kalyuzhnaya M.G."/>
            <person name="Svenning M."/>
            <person name="Trotsenko Y.A."/>
            <person name="Stein L.Y."/>
            <person name="Woyke T."/>
        </authorList>
    </citation>
    <scope>NUCLEOTIDE SEQUENCE [LARGE SCALE GENOMIC DNA]</scope>
    <source>
        <strain evidence="3">ATCC BAA-1195 / DSM 17260 / SV96</strain>
    </source>
</reference>
<dbReference type="HOGENOM" id="CLU_129722_1_0_6"/>
<dbReference type="Proteomes" id="UP000004664">
    <property type="component" value="Unassembled WGS sequence"/>
</dbReference>
<protein>
    <submittedName>
        <fullName evidence="2">Putative anti-sigma regulatory factor, serine/threonine protein kinase</fullName>
    </submittedName>
</protein>
<evidence type="ECO:0000313" key="3">
    <source>
        <dbReference type="Proteomes" id="UP000004664"/>
    </source>
</evidence>
<dbReference type="RefSeq" id="WP_006891499.1">
    <property type="nucleotide sequence ID" value="NZ_JH109152.1"/>
</dbReference>